<proteinExistence type="predicted"/>
<comment type="caution">
    <text evidence="1">The sequence shown here is derived from an EMBL/GenBank/DDBJ whole genome shotgun (WGS) entry which is preliminary data.</text>
</comment>
<dbReference type="EMBL" id="CAKLBC010001674">
    <property type="protein sequence ID" value="CAH0493210.1"/>
    <property type="molecule type" value="Genomic_DNA"/>
</dbReference>
<accession>A0ABN8CGK9</accession>
<evidence type="ECO:0000313" key="2">
    <source>
        <dbReference type="Proteomes" id="UP001157938"/>
    </source>
</evidence>
<dbReference type="Proteomes" id="UP001157938">
    <property type="component" value="Unassembled WGS sequence"/>
</dbReference>
<gene>
    <name evidence="1" type="ORF">PFR001_LOCUS8361</name>
</gene>
<organism evidence="1 2">
    <name type="scientific">Peronospora farinosa</name>
    <dbReference type="NCBI Taxonomy" id="134698"/>
    <lineage>
        <taxon>Eukaryota</taxon>
        <taxon>Sar</taxon>
        <taxon>Stramenopiles</taxon>
        <taxon>Oomycota</taxon>
        <taxon>Peronosporomycetes</taxon>
        <taxon>Peronosporales</taxon>
        <taxon>Peronosporaceae</taxon>
        <taxon>Peronospora</taxon>
    </lineage>
</organism>
<reference evidence="1 2" key="1">
    <citation type="submission" date="2021-11" db="EMBL/GenBank/DDBJ databases">
        <authorList>
            <person name="Islam A."/>
            <person name="Islam S."/>
            <person name="Flora M.S."/>
            <person name="Rahman M."/>
            <person name="Ziaur R.M."/>
            <person name="Epstein J.H."/>
            <person name="Hassan M."/>
            <person name="Klassen M."/>
            <person name="Woodard K."/>
            <person name="Webb A."/>
            <person name="Webby R.J."/>
            <person name="El Zowalaty M.E."/>
        </authorList>
    </citation>
    <scope>NUCLEOTIDE SEQUENCE [LARGE SCALE GENOMIC DNA]</scope>
    <source>
        <strain evidence="1">Pf1</strain>
    </source>
</reference>
<protein>
    <submittedName>
        <fullName evidence="1">Uncharacterized protein</fullName>
    </submittedName>
</protein>
<keyword evidence="2" id="KW-1185">Reference proteome</keyword>
<name>A0ABN8CGK9_9STRA</name>
<evidence type="ECO:0000313" key="1">
    <source>
        <dbReference type="EMBL" id="CAH0493210.1"/>
    </source>
</evidence>
<sequence length="157" mass="16830">MTKSNDQSATSAAEKILGCIYPGIIIPWEASLSRQGAGFTGETAENGRTAERLAAGRRTEDRDFARTVRITSLSSLGSSSEESSIIGELPIETPDKSTVDTGVDELPDLTDFLDLADSREECRLDLLPKTFIYFKDESAAVDGGKEDGVGPWGSPPE</sequence>